<comment type="caution">
    <text evidence="3">The sequence shown here is derived from an EMBL/GenBank/DDBJ whole genome shotgun (WGS) entry which is preliminary data.</text>
</comment>
<keyword evidence="2" id="KW-1133">Transmembrane helix</keyword>
<keyword evidence="2" id="KW-0472">Membrane</keyword>
<dbReference type="RefSeq" id="WP_217668441.1">
    <property type="nucleotide sequence ID" value="NZ_JAHRID010000002.1"/>
</dbReference>
<dbReference type="EMBL" id="JAHRID010000002">
    <property type="protein sequence ID" value="MBV2128814.1"/>
    <property type="molecule type" value="Genomic_DNA"/>
</dbReference>
<comment type="similarity">
    <text evidence="1">Belongs to the YggT family.</text>
</comment>
<evidence type="ECO:0000256" key="2">
    <source>
        <dbReference type="SAM" id="Phobius"/>
    </source>
</evidence>
<name>A0ABS6MJ20_9GAMM</name>
<dbReference type="InterPro" id="IPR003425">
    <property type="entry name" value="CCB3/YggT"/>
</dbReference>
<dbReference type="PANTHER" id="PTHR33219:SF14">
    <property type="entry name" value="PROTEIN COFACTOR ASSEMBLY OF COMPLEX C SUBUNIT B CCB3, CHLOROPLASTIC-RELATED"/>
    <property type="match status" value="1"/>
</dbReference>
<accession>A0ABS6MJ20</accession>
<evidence type="ECO:0000313" key="4">
    <source>
        <dbReference type="Proteomes" id="UP000704611"/>
    </source>
</evidence>
<sequence length="179" mass="20090">MQAMLFLINTAFNLLLMIVILRVWLQLVRADFYNPFSQFIVKATNPAVLPLRRLIPSIGALDTATVVLAYLVAVAKLIVLQLVLVGSIQIPATFISGLLVVIKETLNLLFWILIIRALLSWFSQGHNPIELVMHQLTEPLLRPVRRIIPPMGGLDLSVLIMIMAIQFINLLLSDLFRGL</sequence>
<feature type="transmembrane region" description="Helical" evidence="2">
    <location>
        <begin position="147"/>
        <end position="172"/>
    </location>
</feature>
<feature type="transmembrane region" description="Helical" evidence="2">
    <location>
        <begin position="54"/>
        <end position="75"/>
    </location>
</feature>
<keyword evidence="4" id="KW-1185">Reference proteome</keyword>
<dbReference type="Pfam" id="PF02325">
    <property type="entry name" value="CCB3_YggT"/>
    <property type="match status" value="2"/>
</dbReference>
<dbReference type="PANTHER" id="PTHR33219">
    <property type="entry name" value="YLMG HOMOLOG PROTEIN 2, CHLOROPLASTIC"/>
    <property type="match status" value="1"/>
</dbReference>
<protein>
    <submittedName>
        <fullName evidence="3">YggT family protein</fullName>
    </submittedName>
</protein>
<organism evidence="3 4">
    <name type="scientific">Arsukibacterium indicum</name>
    <dbReference type="NCBI Taxonomy" id="2848612"/>
    <lineage>
        <taxon>Bacteria</taxon>
        <taxon>Pseudomonadati</taxon>
        <taxon>Pseudomonadota</taxon>
        <taxon>Gammaproteobacteria</taxon>
        <taxon>Chromatiales</taxon>
        <taxon>Chromatiaceae</taxon>
        <taxon>Arsukibacterium</taxon>
    </lineage>
</organism>
<keyword evidence="2" id="KW-0812">Transmembrane</keyword>
<proteinExistence type="inferred from homology"/>
<evidence type="ECO:0000313" key="3">
    <source>
        <dbReference type="EMBL" id="MBV2128814.1"/>
    </source>
</evidence>
<evidence type="ECO:0000256" key="1">
    <source>
        <dbReference type="ARBA" id="ARBA00010894"/>
    </source>
</evidence>
<gene>
    <name evidence="3" type="ORF">KQY15_06875</name>
</gene>
<reference evidence="3 4" key="1">
    <citation type="submission" date="2021-06" db="EMBL/GenBank/DDBJ databases">
        <title>Rheinheimera indica sp. nov., isolated from deep-sea sediment.</title>
        <authorList>
            <person name="Wang Z."/>
            <person name="Zhang X.-Y."/>
        </authorList>
    </citation>
    <scope>NUCLEOTIDE SEQUENCE [LARGE SCALE GENOMIC DNA]</scope>
    <source>
        <strain evidence="3 4">SM2107</strain>
    </source>
</reference>
<dbReference type="Proteomes" id="UP000704611">
    <property type="component" value="Unassembled WGS sequence"/>
</dbReference>